<evidence type="ECO:0000313" key="3">
    <source>
        <dbReference type="EMBL" id="GLI34309.1"/>
    </source>
</evidence>
<reference evidence="3" key="1">
    <citation type="submission" date="2022-12" db="EMBL/GenBank/DDBJ databases">
        <title>Reference genome sequencing for broad-spectrum identification of bacterial and archaeal isolates by mass spectrometry.</title>
        <authorList>
            <person name="Sekiguchi Y."/>
            <person name="Tourlousse D.M."/>
        </authorList>
    </citation>
    <scope>NUCLEOTIDE SEQUENCE</scope>
    <source>
        <strain evidence="3">ASRB1</strain>
    </source>
</reference>
<dbReference type="Pfam" id="PF09002">
    <property type="entry name" value="Card1_endonuc"/>
    <property type="match status" value="1"/>
</dbReference>
<dbReference type="GO" id="GO:0003676">
    <property type="term" value="F:nucleic acid binding"/>
    <property type="evidence" value="ECO:0007669"/>
    <property type="project" value="InterPro"/>
</dbReference>
<feature type="domain" description="Card1 CARF" evidence="2">
    <location>
        <begin position="5"/>
        <end position="150"/>
    </location>
</feature>
<organism evidence="3 4">
    <name type="scientific">Desulforhabdus amnigena</name>
    <dbReference type="NCBI Taxonomy" id="40218"/>
    <lineage>
        <taxon>Bacteria</taxon>
        <taxon>Pseudomonadati</taxon>
        <taxon>Thermodesulfobacteriota</taxon>
        <taxon>Syntrophobacteria</taxon>
        <taxon>Syntrophobacterales</taxon>
        <taxon>Syntrophobacteraceae</taxon>
        <taxon>Desulforhabdus</taxon>
    </lineage>
</organism>
<feature type="domain" description="Card1 endonuclease" evidence="1">
    <location>
        <begin position="251"/>
        <end position="356"/>
    </location>
</feature>
<dbReference type="AlphaFoldDB" id="A0A9W6FSR0"/>
<protein>
    <recommendedName>
        <fullName evidence="5">DUF1887 family protein</fullName>
    </recommendedName>
</protein>
<accession>A0A9W6FSR0</accession>
<comment type="caution">
    <text evidence="3">The sequence shown here is derived from an EMBL/GenBank/DDBJ whole genome shotgun (WGS) entry which is preliminary data.</text>
</comment>
<dbReference type="Pfam" id="PF23400">
    <property type="entry name" value="CARF_Card1"/>
    <property type="match status" value="1"/>
</dbReference>
<dbReference type="InterPro" id="IPR011335">
    <property type="entry name" value="Restrct_endonuc-II-like"/>
</dbReference>
<dbReference type="SUPFAM" id="SSF52980">
    <property type="entry name" value="Restriction endonuclease-like"/>
    <property type="match status" value="1"/>
</dbReference>
<proteinExistence type="predicted"/>
<evidence type="ECO:0000313" key="4">
    <source>
        <dbReference type="Proteomes" id="UP001144372"/>
    </source>
</evidence>
<dbReference type="InterPro" id="IPR015093">
    <property type="entry name" value="Card1_endonucl_dom"/>
</dbReference>
<dbReference type="InterPro" id="IPR011856">
    <property type="entry name" value="tRNA_endonuc-like_dom_sf"/>
</dbReference>
<evidence type="ECO:0000259" key="2">
    <source>
        <dbReference type="Pfam" id="PF23400"/>
    </source>
</evidence>
<evidence type="ECO:0000259" key="1">
    <source>
        <dbReference type="Pfam" id="PF09002"/>
    </source>
</evidence>
<dbReference type="InterPro" id="IPR056339">
    <property type="entry name" value="CARF_Card1"/>
</dbReference>
<evidence type="ECO:0008006" key="5">
    <source>
        <dbReference type="Google" id="ProtNLM"/>
    </source>
</evidence>
<sequence>MKKCLVCLVSDQTIPNITVILHFEPDFLLFVTTPLMEGKGKTQAILNTLIHRGHDYLERHARVEVQEDSLLGFESAVSRWISQAPEEYDFTVNLTGGTKLMSIAAYDLFSSFGSEMVYVPIPRNEFLTPFPKRRPRKPTPLKARLSVTEYLTAYGFTVSNEAQLAGYRKEAEAREVMTRFIFQNYEALFPLLKWLGNELRPLKSNQVQKGYDFSGIFQISTDVEAEFLKNLKFDKDGDRFCKRIYKTDWTYLRGGWLEDRLYLAVREALPSSANVELNVVCKDPKGNQNEFDVLFTLDNALYLVECKSLSASEGGGEKIGIPEFLYKLGALRQSFGLTPRAYLATTADSILDKSGQVKSHLIERAGQFSTKLIPLLVMKDIEGFFRNEFSAKS</sequence>
<dbReference type="EMBL" id="BSDR01000001">
    <property type="protein sequence ID" value="GLI34309.1"/>
    <property type="molecule type" value="Genomic_DNA"/>
</dbReference>
<name>A0A9W6FSR0_9BACT</name>
<keyword evidence="4" id="KW-1185">Reference proteome</keyword>
<dbReference type="Gene3D" id="3.40.50.10770">
    <property type="entry name" value="Hypothetical protein VC1899 like domain (Restriction endonuclease-like)"/>
    <property type="match status" value="1"/>
</dbReference>
<dbReference type="RefSeq" id="WP_281793565.1">
    <property type="nucleotide sequence ID" value="NZ_BSDR01000001.1"/>
</dbReference>
<dbReference type="Gene3D" id="3.40.1350.10">
    <property type="match status" value="1"/>
</dbReference>
<gene>
    <name evidence="3" type="ORF">DAMNIGENAA_17420</name>
</gene>
<dbReference type="Proteomes" id="UP001144372">
    <property type="component" value="Unassembled WGS sequence"/>
</dbReference>